<dbReference type="GO" id="GO:0004518">
    <property type="term" value="F:nuclease activity"/>
    <property type="evidence" value="ECO:0007669"/>
    <property type="project" value="UniProtKB-KW"/>
</dbReference>
<dbReference type="PROSITE" id="PS50966">
    <property type="entry name" value="ZF_SWIM"/>
    <property type="match status" value="1"/>
</dbReference>
<dbReference type="AlphaFoldDB" id="A0A7J6VGY8"/>
<dbReference type="Gene3D" id="3.30.420.140">
    <property type="entry name" value="YqgF/RNase H-like domain"/>
    <property type="match status" value="1"/>
</dbReference>
<evidence type="ECO:0000256" key="2">
    <source>
        <dbReference type="ARBA" id="ARBA00022517"/>
    </source>
</evidence>
<dbReference type="GO" id="GO:0008270">
    <property type="term" value="F:zinc ion binding"/>
    <property type="evidence" value="ECO:0007669"/>
    <property type="project" value="UniProtKB-KW"/>
</dbReference>
<protein>
    <submittedName>
        <fullName evidence="7">Zinc finger swim domain-containing protein</fullName>
    </submittedName>
</protein>
<keyword evidence="4" id="KW-0378">Hydrolase</keyword>
<evidence type="ECO:0000256" key="3">
    <source>
        <dbReference type="ARBA" id="ARBA00022722"/>
    </source>
</evidence>
<dbReference type="PANTHER" id="PTHR33317">
    <property type="entry name" value="POLYNUCLEOTIDYL TRANSFERASE, RIBONUCLEASE H-LIKE SUPERFAMILY PROTEIN"/>
    <property type="match status" value="1"/>
</dbReference>
<evidence type="ECO:0000313" key="7">
    <source>
        <dbReference type="EMBL" id="KAF5183552.1"/>
    </source>
</evidence>
<dbReference type="HAMAP" id="MF_00651">
    <property type="entry name" value="Nuclease_YqgF"/>
    <property type="match status" value="1"/>
</dbReference>
<name>A0A7J6VGY8_THATH</name>
<dbReference type="FunFam" id="3.30.420.140:FF:000008">
    <property type="entry name" value="Putative pre-16S rRNA nuclease"/>
    <property type="match status" value="1"/>
</dbReference>
<keyword evidence="5" id="KW-0862">Zinc</keyword>
<dbReference type="SUPFAM" id="SSF53098">
    <property type="entry name" value="Ribonuclease H-like"/>
    <property type="match status" value="1"/>
</dbReference>
<keyword evidence="5" id="KW-0479">Metal-binding</keyword>
<reference evidence="7 8" key="1">
    <citation type="submission" date="2020-06" db="EMBL/GenBank/DDBJ databases">
        <title>Transcriptomic and genomic resources for Thalictrum thalictroides and T. hernandezii: Facilitating candidate gene discovery in an emerging model plant lineage.</title>
        <authorList>
            <person name="Arias T."/>
            <person name="Riano-Pachon D.M."/>
            <person name="Di Stilio V.S."/>
        </authorList>
    </citation>
    <scope>NUCLEOTIDE SEQUENCE [LARGE SCALE GENOMIC DNA]</scope>
    <source>
        <strain evidence="8">cv. WT478/WT964</strain>
        <tissue evidence="7">Leaves</tissue>
    </source>
</reference>
<keyword evidence="2" id="KW-0690">Ribosome biogenesis</keyword>
<accession>A0A7J6VGY8</accession>
<evidence type="ECO:0000256" key="1">
    <source>
        <dbReference type="ARBA" id="ARBA00022490"/>
    </source>
</evidence>
<dbReference type="CDD" id="cd16964">
    <property type="entry name" value="YqgF"/>
    <property type="match status" value="1"/>
</dbReference>
<dbReference type="PANTHER" id="PTHR33317:SF1">
    <property type="entry name" value="POLYNUCLEOTIDYL TRANSFERASE, RIBONUCLEASE H-LIKE SUPERFAMILY PROTEIN"/>
    <property type="match status" value="1"/>
</dbReference>
<comment type="caution">
    <text evidence="7">The sequence shown here is derived from an EMBL/GenBank/DDBJ whole genome shotgun (WGS) entry which is preliminary data.</text>
</comment>
<dbReference type="InterPro" id="IPR012337">
    <property type="entry name" value="RNaseH-like_sf"/>
</dbReference>
<evidence type="ECO:0000256" key="4">
    <source>
        <dbReference type="ARBA" id="ARBA00022801"/>
    </source>
</evidence>
<dbReference type="InterPro" id="IPR005227">
    <property type="entry name" value="YqgF"/>
</dbReference>
<evidence type="ECO:0000313" key="8">
    <source>
        <dbReference type="Proteomes" id="UP000554482"/>
    </source>
</evidence>
<dbReference type="InterPro" id="IPR037027">
    <property type="entry name" value="YqgF/RNaseH-like_dom_sf"/>
</dbReference>
<keyword evidence="1" id="KW-0963">Cytoplasm</keyword>
<dbReference type="InterPro" id="IPR006641">
    <property type="entry name" value="YqgF/RNaseH-like_dom"/>
</dbReference>
<dbReference type="Proteomes" id="UP000554482">
    <property type="component" value="Unassembled WGS sequence"/>
</dbReference>
<dbReference type="NCBIfam" id="TIGR00250">
    <property type="entry name" value="RNAse_H_YqgF"/>
    <property type="match status" value="1"/>
</dbReference>
<keyword evidence="8" id="KW-1185">Reference proteome</keyword>
<dbReference type="InterPro" id="IPR007527">
    <property type="entry name" value="Znf_SWIM"/>
</dbReference>
<dbReference type="EMBL" id="JABWDY010033269">
    <property type="protein sequence ID" value="KAF5183552.1"/>
    <property type="molecule type" value="Genomic_DNA"/>
</dbReference>
<dbReference type="OrthoDB" id="10261669at2759"/>
<proteinExistence type="inferred from homology"/>
<feature type="domain" description="SWIM-type" evidence="6">
    <location>
        <begin position="62"/>
        <end position="111"/>
    </location>
</feature>
<keyword evidence="5" id="KW-0863">Zinc-finger</keyword>
<evidence type="ECO:0000259" key="6">
    <source>
        <dbReference type="PROSITE" id="PS50966"/>
    </source>
</evidence>
<organism evidence="7 8">
    <name type="scientific">Thalictrum thalictroides</name>
    <name type="common">Rue-anemone</name>
    <name type="synonym">Anemone thalictroides</name>
    <dbReference type="NCBI Taxonomy" id="46969"/>
    <lineage>
        <taxon>Eukaryota</taxon>
        <taxon>Viridiplantae</taxon>
        <taxon>Streptophyta</taxon>
        <taxon>Embryophyta</taxon>
        <taxon>Tracheophyta</taxon>
        <taxon>Spermatophyta</taxon>
        <taxon>Magnoliopsida</taxon>
        <taxon>Ranunculales</taxon>
        <taxon>Ranunculaceae</taxon>
        <taxon>Thalictroideae</taxon>
        <taxon>Thalictrum</taxon>
    </lineage>
</organism>
<dbReference type="Pfam" id="PF03652">
    <property type="entry name" value="RuvX"/>
    <property type="match status" value="1"/>
</dbReference>
<dbReference type="GO" id="GO:0000967">
    <property type="term" value="P:rRNA 5'-end processing"/>
    <property type="evidence" value="ECO:0007669"/>
    <property type="project" value="TreeGrafter"/>
</dbReference>
<sequence length="290" mass="32720">MSASNLVAEAIWKEIESTRSITDDQLSILQFLFGKNFERATRIVDQSGVKRISGEPSGRCVFQVVGESRRKEEYFCFAEHYCACYSFFYDIVNRGEQLCCKHQLAARLAVSVGACVEVKMKYVKPLTLFHDLLKASSPERGRLLGLDVGNKYVGLAVSDSHYKIASPLSVLVRKKTNIDLMAKDFQTLISELSLKGLVIGCCFERQHSSLEAVQVKLFVKDLCKTGKLEGLKYTYWDERFTTKCVEALLEPLNIDPVMSKTILDKCAAVGILQDYLDYMQKNCELDKSSK</sequence>
<keyword evidence="3" id="KW-0540">Nuclease</keyword>
<gene>
    <name evidence="7" type="ORF">FRX31_026861</name>
</gene>
<dbReference type="GO" id="GO:0016787">
    <property type="term" value="F:hydrolase activity"/>
    <property type="evidence" value="ECO:0007669"/>
    <property type="project" value="UniProtKB-KW"/>
</dbReference>
<dbReference type="SMART" id="SM00732">
    <property type="entry name" value="YqgFc"/>
    <property type="match status" value="1"/>
</dbReference>
<evidence type="ECO:0000256" key="5">
    <source>
        <dbReference type="PROSITE-ProRule" id="PRU00325"/>
    </source>
</evidence>